<proteinExistence type="predicted"/>
<dbReference type="Gene3D" id="1.10.720.160">
    <property type="match status" value="1"/>
</dbReference>
<dbReference type="InterPro" id="IPR043129">
    <property type="entry name" value="ATPase_NBD"/>
</dbReference>
<evidence type="ECO:0000313" key="2">
    <source>
        <dbReference type="Proteomes" id="UP000230970"/>
    </source>
</evidence>
<dbReference type="SUPFAM" id="SSF53067">
    <property type="entry name" value="Actin-like ATPase domain"/>
    <property type="match status" value="1"/>
</dbReference>
<dbReference type="Proteomes" id="UP000230970">
    <property type="component" value="Unassembled WGS sequence"/>
</dbReference>
<protein>
    <recommendedName>
        <fullName evidence="3">ATPase</fullName>
    </recommendedName>
</protein>
<sequence>KKLNESFDLRLDKVLENLYKHSAPNRYMASFAKFAGENIDNIKISNLVAEVFQDYFKYQFASLNIDKSVKIGLVGSIAFHFQKIFCDIAEENSIFIEKILRHPIESLKKFHLTYDL</sequence>
<evidence type="ECO:0008006" key="3">
    <source>
        <dbReference type="Google" id="ProtNLM"/>
    </source>
</evidence>
<dbReference type="EMBL" id="PFNJ01000032">
    <property type="protein sequence ID" value="PIZ43278.1"/>
    <property type="molecule type" value="Genomic_DNA"/>
</dbReference>
<dbReference type="Gene3D" id="3.30.420.40">
    <property type="match status" value="1"/>
</dbReference>
<accession>A0A2M7TD12</accession>
<comment type="caution">
    <text evidence="1">The sequence shown here is derived from an EMBL/GenBank/DDBJ whole genome shotgun (WGS) entry which is preliminary data.</text>
</comment>
<gene>
    <name evidence="1" type="ORF">COY34_01195</name>
</gene>
<name>A0A2M7TD12_UNCKA</name>
<evidence type="ECO:0000313" key="1">
    <source>
        <dbReference type="EMBL" id="PIZ43278.1"/>
    </source>
</evidence>
<dbReference type="AlphaFoldDB" id="A0A2M7TD12"/>
<reference evidence="2" key="1">
    <citation type="submission" date="2017-09" db="EMBL/GenBank/DDBJ databases">
        <title>Depth-based differentiation of microbial function through sediment-hosted aquifers and enrichment of novel symbionts in the deep terrestrial subsurface.</title>
        <authorList>
            <person name="Probst A.J."/>
            <person name="Ladd B."/>
            <person name="Jarett J.K."/>
            <person name="Geller-Mcgrath D.E."/>
            <person name="Sieber C.M.K."/>
            <person name="Emerson J.B."/>
            <person name="Anantharaman K."/>
            <person name="Thomas B.C."/>
            <person name="Malmstrom R."/>
            <person name="Stieglmeier M."/>
            <person name="Klingl A."/>
            <person name="Woyke T."/>
            <person name="Ryan C.M."/>
            <person name="Banfield J.F."/>
        </authorList>
    </citation>
    <scope>NUCLEOTIDE SEQUENCE [LARGE SCALE GENOMIC DNA]</scope>
</reference>
<organism evidence="1 2">
    <name type="scientific">candidate division WWE3 bacterium CG_4_10_14_0_2_um_filter_42_8</name>
    <dbReference type="NCBI Taxonomy" id="1975074"/>
    <lineage>
        <taxon>Bacteria</taxon>
        <taxon>Katanobacteria</taxon>
    </lineage>
</organism>
<feature type="non-terminal residue" evidence="1">
    <location>
        <position position="1"/>
    </location>
</feature>